<dbReference type="OrthoDB" id="623670at2759"/>
<reference evidence="4 5" key="1">
    <citation type="journal article" date="2017" name="Mycologia">
        <title>Bifiguratus adelaidae, gen. et sp. nov., a new member of Mucoromycotina in endophytic and soil-dwelling habitats.</title>
        <authorList>
            <person name="Torres-Cruz T.J."/>
            <person name="Billingsley Tobias T.L."/>
            <person name="Almatruk M."/>
            <person name="Hesse C."/>
            <person name="Kuske C.R."/>
            <person name="Desiro A."/>
            <person name="Benucci G.M."/>
            <person name="Bonito G."/>
            <person name="Stajich J.E."/>
            <person name="Dunlap C."/>
            <person name="Arnold A.E."/>
            <person name="Porras-Alfaro A."/>
        </authorList>
    </citation>
    <scope>NUCLEOTIDE SEQUENCE [LARGE SCALE GENOMIC DNA]</scope>
    <source>
        <strain evidence="4 5">AZ0501</strain>
    </source>
</reference>
<dbReference type="Gene3D" id="2.40.40.10">
    <property type="entry name" value="RlpA-like domain"/>
    <property type="match status" value="1"/>
</dbReference>
<sequence>MNALTLLVVLLVSVIGLVSAVPEYHGQATNMYLVERELSNSTSLDKRGVRGTWYSGNDLKNAACYARNNLPAYNASPKSHICALASFLDGDLTNMGSGFGMCYKCVKVTNLHNHKSIIVRTVDKCAGCKQMSGIDLTPTAFDAIASDGLNEGVLNVKWSPVSCHSVKYINQWPRLPKY</sequence>
<keyword evidence="1 2" id="KW-0732">Signal</keyword>
<accession>A0A261Y6X5</accession>
<proteinExistence type="predicted"/>
<dbReference type="GO" id="GO:0042742">
    <property type="term" value="P:defense response to bacterium"/>
    <property type="evidence" value="ECO:0007669"/>
    <property type="project" value="InterPro"/>
</dbReference>
<dbReference type="Proteomes" id="UP000242875">
    <property type="component" value="Unassembled WGS sequence"/>
</dbReference>
<dbReference type="SUPFAM" id="SSF50685">
    <property type="entry name" value="Barwin-like endoglucanases"/>
    <property type="match status" value="1"/>
</dbReference>
<keyword evidence="5" id="KW-1185">Reference proteome</keyword>
<evidence type="ECO:0000259" key="3">
    <source>
        <dbReference type="PROSITE" id="PS50842"/>
    </source>
</evidence>
<dbReference type="PANTHER" id="PTHR31836:SF28">
    <property type="entry name" value="SRCR DOMAIN-CONTAINING PROTEIN-RELATED"/>
    <property type="match status" value="1"/>
</dbReference>
<gene>
    <name evidence="4" type="ORF">BZG36_00658</name>
</gene>
<organism evidence="4 5">
    <name type="scientific">Bifiguratus adelaidae</name>
    <dbReference type="NCBI Taxonomy" id="1938954"/>
    <lineage>
        <taxon>Eukaryota</taxon>
        <taxon>Fungi</taxon>
        <taxon>Fungi incertae sedis</taxon>
        <taxon>Mucoromycota</taxon>
        <taxon>Mucoromycotina</taxon>
        <taxon>Endogonomycetes</taxon>
        <taxon>Endogonales</taxon>
        <taxon>Endogonales incertae sedis</taxon>
        <taxon>Bifiguratus</taxon>
    </lineage>
</organism>
<feature type="chain" id="PRO_5012356616" description="Expansin-like EG45 domain-containing protein" evidence="2">
    <location>
        <begin position="21"/>
        <end position="178"/>
    </location>
</feature>
<name>A0A261Y6X5_9FUNG</name>
<dbReference type="InterPro" id="IPR036908">
    <property type="entry name" value="RlpA-like_sf"/>
</dbReference>
<dbReference type="Pfam" id="PF00967">
    <property type="entry name" value="Barwin"/>
    <property type="match status" value="1"/>
</dbReference>
<dbReference type="AlphaFoldDB" id="A0A261Y6X5"/>
<feature type="signal peptide" evidence="2">
    <location>
        <begin position="1"/>
        <end position="20"/>
    </location>
</feature>
<evidence type="ECO:0000256" key="1">
    <source>
        <dbReference type="ARBA" id="ARBA00022729"/>
    </source>
</evidence>
<dbReference type="PANTHER" id="PTHR31836">
    <property type="match status" value="1"/>
</dbReference>
<dbReference type="InterPro" id="IPR007112">
    <property type="entry name" value="Expansin/allergen_DPBB_dom"/>
</dbReference>
<dbReference type="PROSITE" id="PS50842">
    <property type="entry name" value="EXPANSIN_EG45"/>
    <property type="match status" value="1"/>
</dbReference>
<comment type="caution">
    <text evidence="4">The sequence shown here is derived from an EMBL/GenBank/DDBJ whole genome shotgun (WGS) entry which is preliminary data.</text>
</comment>
<evidence type="ECO:0000313" key="5">
    <source>
        <dbReference type="Proteomes" id="UP000242875"/>
    </source>
</evidence>
<dbReference type="CDD" id="cd22271">
    <property type="entry name" value="DPBB_EXP_N-like"/>
    <property type="match status" value="1"/>
</dbReference>
<dbReference type="InterPro" id="IPR051477">
    <property type="entry name" value="Expansin_CellWall"/>
</dbReference>
<protein>
    <recommendedName>
        <fullName evidence="3">Expansin-like EG45 domain-containing protein</fullName>
    </recommendedName>
</protein>
<dbReference type="InterPro" id="IPR001153">
    <property type="entry name" value="Barwin_dom"/>
</dbReference>
<evidence type="ECO:0000256" key="2">
    <source>
        <dbReference type="SAM" id="SignalP"/>
    </source>
</evidence>
<evidence type="ECO:0000313" key="4">
    <source>
        <dbReference type="EMBL" id="OZJ06341.1"/>
    </source>
</evidence>
<dbReference type="EMBL" id="MVBO01000004">
    <property type="protein sequence ID" value="OZJ06341.1"/>
    <property type="molecule type" value="Genomic_DNA"/>
</dbReference>
<dbReference type="GO" id="GO:0050832">
    <property type="term" value="P:defense response to fungus"/>
    <property type="evidence" value="ECO:0007669"/>
    <property type="project" value="InterPro"/>
</dbReference>
<feature type="domain" description="Expansin-like EG45" evidence="3">
    <location>
        <begin position="61"/>
        <end position="163"/>
    </location>
</feature>